<protein>
    <submittedName>
        <fullName evidence="2">Uncharacterized protein</fullName>
    </submittedName>
</protein>
<dbReference type="EMBL" id="UYJE01002108">
    <property type="protein sequence ID" value="VDI07826.1"/>
    <property type="molecule type" value="Genomic_DNA"/>
</dbReference>
<reference evidence="2" key="1">
    <citation type="submission" date="2018-11" db="EMBL/GenBank/DDBJ databases">
        <authorList>
            <person name="Alioto T."/>
            <person name="Alioto T."/>
        </authorList>
    </citation>
    <scope>NUCLEOTIDE SEQUENCE</scope>
</reference>
<dbReference type="AlphaFoldDB" id="A0A8B6CPE0"/>
<name>A0A8B6CPE0_MYTGA</name>
<feature type="compositionally biased region" description="Basic and acidic residues" evidence="1">
    <location>
        <begin position="66"/>
        <end position="99"/>
    </location>
</feature>
<comment type="caution">
    <text evidence="2">The sequence shown here is derived from an EMBL/GenBank/DDBJ whole genome shotgun (WGS) entry which is preliminary data.</text>
</comment>
<sequence length="99" mass="11705">MDEMEPARKKDHMSRIMKDGTIHNFIRAYRSLILKRRQKTPSTTEAKQIRLAKEKGTGHVTSEPSEDIKTQTKSDRDSEMKEDEQSREYDSRKAEYHHL</sequence>
<feature type="region of interest" description="Disordered" evidence="1">
    <location>
        <begin position="37"/>
        <end position="99"/>
    </location>
</feature>
<dbReference type="Proteomes" id="UP000596742">
    <property type="component" value="Unassembled WGS sequence"/>
</dbReference>
<organism evidence="2 3">
    <name type="scientific">Mytilus galloprovincialis</name>
    <name type="common">Mediterranean mussel</name>
    <dbReference type="NCBI Taxonomy" id="29158"/>
    <lineage>
        <taxon>Eukaryota</taxon>
        <taxon>Metazoa</taxon>
        <taxon>Spiralia</taxon>
        <taxon>Lophotrochozoa</taxon>
        <taxon>Mollusca</taxon>
        <taxon>Bivalvia</taxon>
        <taxon>Autobranchia</taxon>
        <taxon>Pteriomorphia</taxon>
        <taxon>Mytilida</taxon>
        <taxon>Mytiloidea</taxon>
        <taxon>Mytilidae</taxon>
        <taxon>Mytilinae</taxon>
        <taxon>Mytilus</taxon>
    </lineage>
</organism>
<gene>
    <name evidence="2" type="ORF">MGAL_10B041034</name>
</gene>
<evidence type="ECO:0000313" key="2">
    <source>
        <dbReference type="EMBL" id="VDI07826.1"/>
    </source>
</evidence>
<feature type="compositionally biased region" description="Basic and acidic residues" evidence="1">
    <location>
        <begin position="47"/>
        <end position="57"/>
    </location>
</feature>
<proteinExistence type="predicted"/>
<keyword evidence="3" id="KW-1185">Reference proteome</keyword>
<accession>A0A8B6CPE0</accession>
<evidence type="ECO:0000313" key="3">
    <source>
        <dbReference type="Proteomes" id="UP000596742"/>
    </source>
</evidence>
<evidence type="ECO:0000256" key="1">
    <source>
        <dbReference type="SAM" id="MobiDB-lite"/>
    </source>
</evidence>